<feature type="compositionally biased region" description="Low complexity" evidence="1">
    <location>
        <begin position="840"/>
        <end position="861"/>
    </location>
</feature>
<feature type="compositionally biased region" description="Polar residues" evidence="1">
    <location>
        <begin position="618"/>
        <end position="627"/>
    </location>
</feature>
<evidence type="ECO:0000259" key="2">
    <source>
        <dbReference type="PROSITE" id="PS50010"/>
    </source>
</evidence>
<keyword evidence="4" id="KW-1185">Reference proteome</keyword>
<feature type="compositionally biased region" description="Low complexity" evidence="1">
    <location>
        <begin position="121"/>
        <end position="151"/>
    </location>
</feature>
<dbReference type="InterPro" id="IPR035899">
    <property type="entry name" value="DBL_dom_sf"/>
</dbReference>
<evidence type="ECO:0000313" key="3">
    <source>
        <dbReference type="EMBL" id="OCH92057.1"/>
    </source>
</evidence>
<dbReference type="Proteomes" id="UP000250043">
    <property type="component" value="Unassembled WGS sequence"/>
</dbReference>
<dbReference type="AlphaFoldDB" id="A0A8E2B1Q0"/>
<dbReference type="Gene3D" id="1.20.900.10">
    <property type="entry name" value="Dbl homology (DH) domain"/>
    <property type="match status" value="1"/>
</dbReference>
<dbReference type="GO" id="GO:0031991">
    <property type="term" value="P:regulation of actomyosin contractile ring contraction"/>
    <property type="evidence" value="ECO:0007669"/>
    <property type="project" value="TreeGrafter"/>
</dbReference>
<protein>
    <recommendedName>
        <fullName evidence="2">DH domain-containing protein</fullName>
    </recommendedName>
</protein>
<dbReference type="SMART" id="SM00325">
    <property type="entry name" value="RhoGEF"/>
    <property type="match status" value="1"/>
</dbReference>
<gene>
    <name evidence="3" type="ORF">OBBRIDRAFT_811889</name>
</gene>
<accession>A0A8E2B1Q0</accession>
<feature type="compositionally biased region" description="Basic residues" evidence="1">
    <location>
        <begin position="803"/>
        <end position="812"/>
    </location>
</feature>
<dbReference type="PANTHER" id="PTHR22834">
    <property type="entry name" value="NUCLEAR FUSION PROTEIN FUS2"/>
    <property type="match status" value="1"/>
</dbReference>
<feature type="compositionally biased region" description="Pro residues" evidence="1">
    <location>
        <begin position="31"/>
        <end position="40"/>
    </location>
</feature>
<dbReference type="InterPro" id="IPR000219">
    <property type="entry name" value="DH_dom"/>
</dbReference>
<proteinExistence type="predicted"/>
<feature type="compositionally biased region" description="Basic and acidic residues" evidence="1">
    <location>
        <begin position="700"/>
        <end position="711"/>
    </location>
</feature>
<evidence type="ECO:0000313" key="4">
    <source>
        <dbReference type="Proteomes" id="UP000250043"/>
    </source>
</evidence>
<evidence type="ECO:0000256" key="1">
    <source>
        <dbReference type="SAM" id="MobiDB-lite"/>
    </source>
</evidence>
<name>A0A8E2B1Q0_9APHY</name>
<dbReference type="OrthoDB" id="10256089at2759"/>
<dbReference type="CDD" id="cd00160">
    <property type="entry name" value="RhoGEF"/>
    <property type="match status" value="1"/>
</dbReference>
<reference evidence="3 4" key="1">
    <citation type="submission" date="2016-07" db="EMBL/GenBank/DDBJ databases">
        <title>Draft genome of the white-rot fungus Obba rivulosa 3A-2.</title>
        <authorList>
            <consortium name="DOE Joint Genome Institute"/>
            <person name="Miettinen O."/>
            <person name="Riley R."/>
            <person name="Acob R."/>
            <person name="Barry K."/>
            <person name="Cullen D."/>
            <person name="De Vries R."/>
            <person name="Hainaut M."/>
            <person name="Hatakka A."/>
            <person name="Henrissat B."/>
            <person name="Hilden K."/>
            <person name="Kuo R."/>
            <person name="Labutti K."/>
            <person name="Lipzen A."/>
            <person name="Makela M.R."/>
            <person name="Sandor L."/>
            <person name="Spatafora J.W."/>
            <person name="Grigoriev I.V."/>
            <person name="Hibbett D.S."/>
        </authorList>
    </citation>
    <scope>NUCLEOTIDE SEQUENCE [LARGE SCALE GENOMIC DNA]</scope>
    <source>
        <strain evidence="3 4">3A-2</strain>
    </source>
</reference>
<dbReference type="Pfam" id="PF00621">
    <property type="entry name" value="RhoGEF"/>
    <property type="match status" value="1"/>
</dbReference>
<dbReference type="GO" id="GO:0005085">
    <property type="term" value="F:guanyl-nucleotide exchange factor activity"/>
    <property type="evidence" value="ECO:0007669"/>
    <property type="project" value="InterPro"/>
</dbReference>
<feature type="region of interest" description="Disordered" evidence="1">
    <location>
        <begin position="603"/>
        <end position="646"/>
    </location>
</feature>
<dbReference type="PANTHER" id="PTHR22834:SF20">
    <property type="entry name" value="SH3 DOMAIN-CONTAINING PROTEIN"/>
    <property type="match status" value="1"/>
</dbReference>
<feature type="region of interest" description="Disordered" evidence="1">
    <location>
        <begin position="20"/>
        <end position="77"/>
    </location>
</feature>
<feature type="domain" description="DH" evidence="2">
    <location>
        <begin position="82"/>
        <end position="309"/>
    </location>
</feature>
<dbReference type="PROSITE" id="PS50010">
    <property type="entry name" value="DH_2"/>
    <property type="match status" value="1"/>
</dbReference>
<dbReference type="InterPro" id="IPR051492">
    <property type="entry name" value="Dynamin-Rho_GEF"/>
</dbReference>
<feature type="region of interest" description="Disordered" evidence="1">
    <location>
        <begin position="118"/>
        <end position="156"/>
    </location>
</feature>
<dbReference type="EMBL" id="KV722375">
    <property type="protein sequence ID" value="OCH92057.1"/>
    <property type="molecule type" value="Genomic_DNA"/>
</dbReference>
<feature type="compositionally biased region" description="Polar residues" evidence="1">
    <location>
        <begin position="736"/>
        <end position="745"/>
    </location>
</feature>
<feature type="region of interest" description="Disordered" evidence="1">
    <location>
        <begin position="666"/>
        <end position="760"/>
    </location>
</feature>
<feature type="region of interest" description="Disordered" evidence="1">
    <location>
        <begin position="789"/>
        <end position="861"/>
    </location>
</feature>
<feature type="compositionally biased region" description="Low complexity" evidence="1">
    <location>
        <begin position="748"/>
        <end position="760"/>
    </location>
</feature>
<organism evidence="3 4">
    <name type="scientific">Obba rivulosa</name>
    <dbReference type="NCBI Taxonomy" id="1052685"/>
    <lineage>
        <taxon>Eukaryota</taxon>
        <taxon>Fungi</taxon>
        <taxon>Dikarya</taxon>
        <taxon>Basidiomycota</taxon>
        <taxon>Agaricomycotina</taxon>
        <taxon>Agaricomycetes</taxon>
        <taxon>Polyporales</taxon>
        <taxon>Gelatoporiaceae</taxon>
        <taxon>Obba</taxon>
    </lineage>
</organism>
<sequence length="955" mass="105496">MPLLHSRSFGSLSGLLDTNLAKPVRTMTPGPDKPLPPSPHTPLSSVENGRPDQDTQDVEDEHDDLHSSPRSSILPAPVAVSKRTHGLLELLSSERSYASDLALIRDIHIPLALGQPAPFQTSVETPPSSSGSSSRTLSTASDSSGSSSSAPSMPPMTREDARIIFNNVAELAVFADSFSERLEEALGSVLEGGSGEDHVGALFLEIIPILEPLYEAYITRHSTALEHLNSLPQTPALTTYLTQTRTLASSLSHAWDLPSLLIKPVQRLLKYPLLLATLIDETPDSHADKAHLRRAREKMEEVARGVNEGRRRREVVKEVLTGGSPGKLAGEQKPKKKGLNVGIAASVSLGRMKSMRSVSAKAKEGIEANQEAEQVKRLGEELQLCDVFVRTFAKSALDWANEAHKATQRLRDWAVGFGRVIWMRGSVDSEAFDAFLSMVRIELPMICEETTHIIKDELLVQLSRLVESSVSPSRLLEAMRTLEPLHVGLLNLNVSKSRPPPQLLDASQSYIALRGQLAAELPQYLQLLYKGVTFAVLRFARVQAEFFGRMNEHWIRLWEALREEGEANDGAQATLQAWWQRYSPIAEELTKLSIVQSPEKLMSQLRTRQRSARPTDRLMQTDSQATVRQPDRYAPEPRANVPSFHSDVSTLVNPVSSILSSLDPADKRQELSRAHHPSSPPVTKTKSRSMHSLDYGLQSKVERRTSRESLQPKKPSRPRVPTHRSIDENMMASLDPISSQSTYRQVKSKPLSPLSLKKSQSQGRLLEIHDNITINSSTPSLISMSSIMTRTDSSTDDNTIRGRSVRKPSLRRRLTDSLRPSPASSTSRHRRSPSLPPMNSFHPLSTPTPSPSKSSFTSSSAHSGKMSFSGGMIPPLYSCRAVHPCEPPSGVAYRDIPFFTLRVDDIYDVLQEAGHPSTHTDLPLYVDEGEDCLLLVRNLEGDIGWALASFLVPMD</sequence>
<dbReference type="GO" id="GO:0032955">
    <property type="term" value="P:regulation of division septum assembly"/>
    <property type="evidence" value="ECO:0007669"/>
    <property type="project" value="TreeGrafter"/>
</dbReference>
<dbReference type="GO" id="GO:0005737">
    <property type="term" value="C:cytoplasm"/>
    <property type="evidence" value="ECO:0007669"/>
    <property type="project" value="TreeGrafter"/>
</dbReference>
<dbReference type="SUPFAM" id="SSF48065">
    <property type="entry name" value="DBL homology domain (DH-domain)"/>
    <property type="match status" value="1"/>
</dbReference>